<dbReference type="Proteomes" id="UP001198163">
    <property type="component" value="Unassembled WGS sequence"/>
</dbReference>
<dbReference type="SUPFAM" id="SSF48452">
    <property type="entry name" value="TPR-like"/>
    <property type="match status" value="1"/>
</dbReference>
<gene>
    <name evidence="1" type="ORF">K7J14_08730</name>
</gene>
<evidence type="ECO:0000313" key="2">
    <source>
        <dbReference type="Proteomes" id="UP001198163"/>
    </source>
</evidence>
<comment type="caution">
    <text evidence="1">The sequence shown here is derived from an EMBL/GenBank/DDBJ whole genome shotgun (WGS) entry which is preliminary data.</text>
</comment>
<sequence>MNSVSSAEEEPWMILSRAQTALDKGVPGEAMSLCERAKLMHRQRVIGMKADLVSALDSAEVRKAGDSIAEVQIVLRERNETSALKAIEDSLRMSSGKQSLSSVSGLLKWLDRRVAYPEADFLTGRIYEAEGEISFALSYYAKVLDYSDMLYIPDERYTVLYEMSRLSELIGDYNGAEKYLLTILSEDELFTAGTGSGSFLSAMMRTLATETTMDKFFLLYRHDYYRGYEAYRRLSVQYFALGEKGERLTVVSSLAALIAVTRLSHACADADFQWSYSNISNLMKRVNELPEVRDWADRNDVWKMLYLYSEILLSGGFNTQAQYILEVLAENSPDYTVASAAKNLLMSAR</sequence>
<evidence type="ECO:0000313" key="1">
    <source>
        <dbReference type="EMBL" id="MCD1654787.1"/>
    </source>
</evidence>
<keyword evidence="2" id="KW-1185">Reference proteome</keyword>
<dbReference type="InterPro" id="IPR011990">
    <property type="entry name" value="TPR-like_helical_dom_sf"/>
</dbReference>
<protein>
    <submittedName>
        <fullName evidence="1">Uncharacterized protein</fullName>
    </submittedName>
</protein>
<reference evidence="1" key="1">
    <citation type="submission" date="2021-08" db="EMBL/GenBank/DDBJ databases">
        <title>Comparative analyses of Brucepasteria parasyntrophica and Teretinema zuelzerae.</title>
        <authorList>
            <person name="Song Y."/>
            <person name="Brune A."/>
        </authorList>
    </citation>
    <scope>NUCLEOTIDE SEQUENCE</scope>
    <source>
        <strain evidence="1">DSM 1903</strain>
    </source>
</reference>
<organism evidence="1 2">
    <name type="scientific">Teretinema zuelzerae</name>
    <dbReference type="NCBI Taxonomy" id="156"/>
    <lineage>
        <taxon>Bacteria</taxon>
        <taxon>Pseudomonadati</taxon>
        <taxon>Spirochaetota</taxon>
        <taxon>Spirochaetia</taxon>
        <taxon>Spirochaetales</taxon>
        <taxon>Treponemataceae</taxon>
        <taxon>Teretinema</taxon>
    </lineage>
</organism>
<dbReference type="EMBL" id="JAINWA010000003">
    <property type="protein sequence ID" value="MCD1654787.1"/>
    <property type="molecule type" value="Genomic_DNA"/>
</dbReference>
<name>A0AAE3EHZ4_9SPIR</name>
<dbReference type="Gene3D" id="1.25.40.10">
    <property type="entry name" value="Tetratricopeptide repeat domain"/>
    <property type="match status" value="1"/>
</dbReference>
<dbReference type="AlphaFoldDB" id="A0AAE3EHZ4"/>
<accession>A0AAE3EHZ4</accession>
<dbReference type="RefSeq" id="WP_230755333.1">
    <property type="nucleotide sequence ID" value="NZ_JAINWA010000003.1"/>
</dbReference>
<proteinExistence type="predicted"/>